<gene>
    <name evidence="1" type="ORF">PS9374_04103</name>
</gene>
<dbReference type="RefSeq" id="WP_068898990.1">
    <property type="nucleotide sequence ID" value="NZ_BDCX01000010.1"/>
</dbReference>
<dbReference type="STRING" id="161355.PS9374_04103"/>
<comment type="caution">
    <text evidence="1">The sequence shown here is derived from an EMBL/GenBank/DDBJ whole genome shotgun (WGS) entry which is preliminary data.</text>
</comment>
<dbReference type="OrthoDB" id="5198721at2"/>
<dbReference type="EMBL" id="BDCX01000010">
    <property type="protein sequence ID" value="GAT68438.1"/>
    <property type="molecule type" value="Genomic_DNA"/>
</dbReference>
<dbReference type="Proteomes" id="UP000077701">
    <property type="component" value="Unassembled WGS sequence"/>
</dbReference>
<reference evidence="2" key="2">
    <citation type="submission" date="2016-04" db="EMBL/GenBank/DDBJ databases">
        <title>Planomonospora sphaerica JCM9374 whole genome shotgun sequence.</title>
        <authorList>
            <person name="Suzuki T."/>
            <person name="Dohra H."/>
            <person name="Kodani S."/>
        </authorList>
    </citation>
    <scope>NUCLEOTIDE SEQUENCE [LARGE SCALE GENOMIC DNA]</scope>
    <source>
        <strain evidence="2">JCM 9374</strain>
    </source>
</reference>
<reference evidence="1 2" key="1">
    <citation type="journal article" date="2016" name="Genome Announc.">
        <title>Draft Genome Sequence of Planomonospora sphaerica JCM9374, a Rare Actinomycete.</title>
        <authorList>
            <person name="Dohra H."/>
            <person name="Suzuki T."/>
            <person name="Inoue Y."/>
            <person name="Kodani S."/>
        </authorList>
    </citation>
    <scope>NUCLEOTIDE SEQUENCE [LARGE SCALE GENOMIC DNA]</scope>
    <source>
        <strain evidence="1 2">JCM 9374</strain>
    </source>
</reference>
<accession>A0A171DH15</accession>
<protein>
    <submittedName>
        <fullName evidence="1">Uncharacterized protein</fullName>
    </submittedName>
</protein>
<dbReference type="AlphaFoldDB" id="A0A171DH15"/>
<sequence>MTDLRDLSEKTGDERVDTALRGLAVLGDVPVAAHVGVFEEVLAGLEDALASADDAQGGSR</sequence>
<keyword evidence="2" id="KW-1185">Reference proteome</keyword>
<evidence type="ECO:0000313" key="1">
    <source>
        <dbReference type="EMBL" id="GAT68438.1"/>
    </source>
</evidence>
<name>A0A171DH15_9ACTN</name>
<organism evidence="1 2">
    <name type="scientific">Planomonospora sphaerica</name>
    <dbReference type="NCBI Taxonomy" id="161355"/>
    <lineage>
        <taxon>Bacteria</taxon>
        <taxon>Bacillati</taxon>
        <taxon>Actinomycetota</taxon>
        <taxon>Actinomycetes</taxon>
        <taxon>Streptosporangiales</taxon>
        <taxon>Streptosporangiaceae</taxon>
        <taxon>Planomonospora</taxon>
    </lineage>
</organism>
<evidence type="ECO:0000313" key="2">
    <source>
        <dbReference type="Proteomes" id="UP000077701"/>
    </source>
</evidence>
<proteinExistence type="predicted"/>